<dbReference type="Proteomes" id="UP001358417">
    <property type="component" value="Unassembled WGS sequence"/>
</dbReference>
<dbReference type="Pfam" id="PF09347">
    <property type="entry name" value="DUF1989"/>
    <property type="match status" value="1"/>
</dbReference>
<dbReference type="InterPro" id="IPR018959">
    <property type="entry name" value="DUF1989"/>
</dbReference>
<evidence type="ECO:0000259" key="1">
    <source>
        <dbReference type="Pfam" id="PF09347"/>
    </source>
</evidence>
<evidence type="ECO:0000313" key="2">
    <source>
        <dbReference type="EMBL" id="KAK5059965.1"/>
    </source>
</evidence>
<dbReference type="PANTHER" id="PTHR31527:SF0">
    <property type="entry name" value="RE64534P"/>
    <property type="match status" value="1"/>
</dbReference>
<feature type="domain" description="DUF1989" evidence="1">
    <location>
        <begin position="43"/>
        <end position="197"/>
    </location>
</feature>
<dbReference type="RefSeq" id="XP_064709786.1">
    <property type="nucleotide sequence ID" value="XM_064853387.1"/>
</dbReference>
<dbReference type="AlphaFoldDB" id="A0AAV9NM06"/>
<name>A0AAV9NM06_9EURO</name>
<organism evidence="2 3">
    <name type="scientific">Exophiala bonariae</name>
    <dbReference type="NCBI Taxonomy" id="1690606"/>
    <lineage>
        <taxon>Eukaryota</taxon>
        <taxon>Fungi</taxon>
        <taxon>Dikarya</taxon>
        <taxon>Ascomycota</taxon>
        <taxon>Pezizomycotina</taxon>
        <taxon>Eurotiomycetes</taxon>
        <taxon>Chaetothyriomycetidae</taxon>
        <taxon>Chaetothyriales</taxon>
        <taxon>Herpotrichiellaceae</taxon>
        <taxon>Exophiala</taxon>
    </lineage>
</organism>
<proteinExistence type="predicted"/>
<evidence type="ECO:0000313" key="3">
    <source>
        <dbReference type="Proteomes" id="UP001358417"/>
    </source>
</evidence>
<protein>
    <recommendedName>
        <fullName evidence="1">DUF1989 domain-containing protein</fullName>
    </recommendedName>
</protein>
<gene>
    <name evidence="2" type="ORF">LTR84_009848</name>
</gene>
<dbReference type="GeneID" id="89978006"/>
<dbReference type="PANTHER" id="PTHR31527">
    <property type="entry name" value="RE64534P"/>
    <property type="match status" value="1"/>
</dbReference>
<reference evidence="2 3" key="1">
    <citation type="submission" date="2023-08" db="EMBL/GenBank/DDBJ databases">
        <title>Black Yeasts Isolated from many extreme environments.</title>
        <authorList>
            <person name="Coleine C."/>
            <person name="Stajich J.E."/>
            <person name="Selbmann L."/>
        </authorList>
    </citation>
    <scope>NUCLEOTIDE SEQUENCE [LARGE SCALE GENOMIC DNA]</scope>
    <source>
        <strain evidence="2 3">CCFEE 5792</strain>
    </source>
</reference>
<dbReference type="EMBL" id="JAVRRD010000004">
    <property type="protein sequence ID" value="KAK5059965.1"/>
    <property type="molecule type" value="Genomic_DNA"/>
</dbReference>
<accession>A0AAV9NM06</accession>
<comment type="caution">
    <text evidence="2">The sequence shown here is derived from an EMBL/GenBank/DDBJ whole genome shotgun (WGS) entry which is preliminary data.</text>
</comment>
<keyword evidence="3" id="KW-1185">Reference proteome</keyword>
<sequence length="197" mass="22263">MASEAPPQPRPAYETSSKSPLYVDRDFYSAVAAARRESVQKIQIAPRDGQAWLVPAGKICRISTPEGPQVGDLNIWNQHNASEYMWTARSRQLHSSHIRVFDRLWSVLPYMRPLVTVINNSLEDFGVDGSGGRVHDLLGTRCDPYIGKILGGDDFEYHCHSNLVRAIKPFGLKEFNVHDNVNLFQVTGLTNEDQYFM</sequence>